<organism evidence="3 4">
    <name type="scientific">Terrabacter tumescens</name>
    <dbReference type="NCBI Taxonomy" id="60443"/>
    <lineage>
        <taxon>Bacteria</taxon>
        <taxon>Bacillati</taxon>
        <taxon>Actinomycetota</taxon>
        <taxon>Actinomycetes</taxon>
        <taxon>Micrococcales</taxon>
        <taxon>Intrasporangiaceae</taxon>
        <taxon>Terrabacter</taxon>
    </lineage>
</organism>
<protein>
    <submittedName>
        <fullName evidence="3">Uncharacterized protein</fullName>
    </submittedName>
</protein>
<keyword evidence="2" id="KW-0472">Membrane</keyword>
<dbReference type="RefSeq" id="WP_156035051.1">
    <property type="nucleotide sequence ID" value="NZ_BMNZ01000001.1"/>
</dbReference>
<accession>A0ABQ2HJJ1</accession>
<feature type="transmembrane region" description="Helical" evidence="2">
    <location>
        <begin position="12"/>
        <end position="37"/>
    </location>
</feature>
<sequence>MGGTRAVAGKALRVVLIVIGVGVAGYVGLMLLLFYGLREPYPYLDVSNETGRPLLIERADTLSAPGGAGWSSLVWGAKGYWQASGSQQCDRDQLVARDLQGTVVARREGACSSDNWTITADGLPPAPRYQREPVPPDQVEARLVLGSYGTEKPVATWWRELPQNLSRAAAAGLQAGVTVHGPFVENDKLTLYVRGPSAATVLEFARAQVLHPSPGVVHAYVSAPGQPAPQTGTSVLLDPTTQPTTARTR</sequence>
<keyword evidence="4" id="KW-1185">Reference proteome</keyword>
<evidence type="ECO:0000256" key="1">
    <source>
        <dbReference type="SAM" id="MobiDB-lite"/>
    </source>
</evidence>
<evidence type="ECO:0000256" key="2">
    <source>
        <dbReference type="SAM" id="Phobius"/>
    </source>
</evidence>
<keyword evidence="2" id="KW-0812">Transmembrane</keyword>
<proteinExistence type="predicted"/>
<comment type="caution">
    <text evidence="3">The sequence shown here is derived from an EMBL/GenBank/DDBJ whole genome shotgun (WGS) entry which is preliminary data.</text>
</comment>
<reference evidence="4" key="1">
    <citation type="journal article" date="2019" name="Int. J. Syst. Evol. Microbiol.">
        <title>The Global Catalogue of Microorganisms (GCM) 10K type strain sequencing project: providing services to taxonomists for standard genome sequencing and annotation.</title>
        <authorList>
            <consortium name="The Broad Institute Genomics Platform"/>
            <consortium name="The Broad Institute Genome Sequencing Center for Infectious Disease"/>
            <person name="Wu L."/>
            <person name="Ma J."/>
        </authorList>
    </citation>
    <scope>NUCLEOTIDE SEQUENCE [LARGE SCALE GENOMIC DNA]</scope>
    <source>
        <strain evidence="4">JCM 1365</strain>
    </source>
</reference>
<keyword evidence="2" id="KW-1133">Transmembrane helix</keyword>
<feature type="region of interest" description="Disordered" evidence="1">
    <location>
        <begin position="223"/>
        <end position="249"/>
    </location>
</feature>
<dbReference type="EMBL" id="BMNZ01000001">
    <property type="protein sequence ID" value="GGM82106.1"/>
    <property type="molecule type" value="Genomic_DNA"/>
</dbReference>
<evidence type="ECO:0000313" key="3">
    <source>
        <dbReference type="EMBL" id="GGM82106.1"/>
    </source>
</evidence>
<feature type="compositionally biased region" description="Polar residues" evidence="1">
    <location>
        <begin position="228"/>
        <end position="249"/>
    </location>
</feature>
<dbReference type="Proteomes" id="UP000623461">
    <property type="component" value="Unassembled WGS sequence"/>
</dbReference>
<evidence type="ECO:0000313" key="4">
    <source>
        <dbReference type="Proteomes" id="UP000623461"/>
    </source>
</evidence>
<gene>
    <name evidence="3" type="ORF">GCM10009721_03200</name>
</gene>
<name>A0ABQ2HJJ1_9MICO</name>